<dbReference type="Gene3D" id="3.40.1710.10">
    <property type="entry name" value="abc type-2 transporter like domain"/>
    <property type="match status" value="1"/>
</dbReference>
<dbReference type="Pfam" id="PF12698">
    <property type="entry name" value="ABC2_membrane_3"/>
    <property type="match status" value="1"/>
</dbReference>
<dbReference type="EMBL" id="CABDVL010000003">
    <property type="protein sequence ID" value="VTM50148.1"/>
    <property type="molecule type" value="Genomic_DNA"/>
</dbReference>
<organism evidence="8">
    <name type="scientific">Klebsiella pneumoniae</name>
    <dbReference type="NCBI Taxonomy" id="573"/>
    <lineage>
        <taxon>Bacteria</taxon>
        <taxon>Pseudomonadati</taxon>
        <taxon>Pseudomonadota</taxon>
        <taxon>Gammaproteobacteria</taxon>
        <taxon>Enterobacterales</taxon>
        <taxon>Enterobacteriaceae</taxon>
        <taxon>Klebsiella/Raoultella group</taxon>
        <taxon>Klebsiella</taxon>
        <taxon>Klebsiella pneumoniae complex</taxon>
    </lineage>
</organism>
<dbReference type="InterPro" id="IPR001190">
    <property type="entry name" value="SRCR"/>
</dbReference>
<feature type="domain" description="SRCR" evidence="7">
    <location>
        <begin position="147"/>
        <end position="204"/>
    </location>
</feature>
<dbReference type="PROSITE" id="PS50287">
    <property type="entry name" value="SRCR_2"/>
    <property type="match status" value="1"/>
</dbReference>
<keyword evidence="3 6" id="KW-0812">Transmembrane</keyword>
<feature type="transmembrane region" description="Helical" evidence="6">
    <location>
        <begin position="91"/>
        <end position="115"/>
    </location>
</feature>
<gene>
    <name evidence="8" type="primary">yhhJ_2</name>
    <name evidence="8" type="ORF">NCTC9183_01256</name>
</gene>
<evidence type="ECO:0000259" key="7">
    <source>
        <dbReference type="PROSITE" id="PS50287"/>
    </source>
</evidence>
<accession>A0A4P0XL49</accession>
<dbReference type="GO" id="GO:0140359">
    <property type="term" value="F:ABC-type transporter activity"/>
    <property type="evidence" value="ECO:0007669"/>
    <property type="project" value="InterPro"/>
</dbReference>
<dbReference type="InterPro" id="IPR013525">
    <property type="entry name" value="ABC2_TM"/>
</dbReference>
<comment type="subcellular location">
    <subcellularLocation>
        <location evidence="1">Cell membrane</location>
        <topology evidence="1">Multi-pass membrane protein</topology>
    </subcellularLocation>
</comment>
<dbReference type="Proteomes" id="UP000507695">
    <property type="component" value="Unassembled WGS sequence"/>
</dbReference>
<dbReference type="GO" id="GO:0005886">
    <property type="term" value="C:plasma membrane"/>
    <property type="evidence" value="ECO:0007669"/>
    <property type="project" value="UniProtKB-SubCell"/>
</dbReference>
<keyword evidence="2" id="KW-1003">Cell membrane</keyword>
<dbReference type="PANTHER" id="PTHR30294:SF47">
    <property type="entry name" value="INNER MEMBRANE TRANSPORT PERMEASE YHHJ"/>
    <property type="match status" value="1"/>
</dbReference>
<proteinExistence type="predicted"/>
<evidence type="ECO:0000313" key="8">
    <source>
        <dbReference type="EMBL" id="VTM50148.1"/>
    </source>
</evidence>
<evidence type="ECO:0000256" key="2">
    <source>
        <dbReference type="ARBA" id="ARBA00022475"/>
    </source>
</evidence>
<keyword evidence="4 6" id="KW-1133">Transmembrane helix</keyword>
<keyword evidence="5 6" id="KW-0472">Membrane</keyword>
<reference evidence="8" key="1">
    <citation type="submission" date="2019-04" db="EMBL/GenBank/DDBJ databases">
        <authorList>
            <consortium name="Pathogen Informatics"/>
        </authorList>
    </citation>
    <scope>NUCLEOTIDE SEQUENCE</scope>
    <source>
        <strain evidence="8">NCTC9183</strain>
    </source>
</reference>
<sequence>MDAGLDAGRYTFAINIPPNFQRDVLAGRQPEIQVNVDATRMSQAFTGNGYIQNIITGEVNSFIARYRDNSVLPVELAVRMRFNPNLEQERFGAVMAIINNITMLAIVLTGSALIREREHGTIEHLLVMPVTPFEIMLAKIWSMGLVVLVVSGLSLVLMVQGILQVPIEGSVPLFMLGWRSACSPRPQSAFLWAPSPARCRSWGC</sequence>
<dbReference type="InterPro" id="IPR051449">
    <property type="entry name" value="ABC-2_transporter_component"/>
</dbReference>
<name>A0A4P0XL49_KLEPN</name>
<evidence type="ECO:0000256" key="4">
    <source>
        <dbReference type="ARBA" id="ARBA00022989"/>
    </source>
</evidence>
<evidence type="ECO:0000256" key="6">
    <source>
        <dbReference type="SAM" id="Phobius"/>
    </source>
</evidence>
<evidence type="ECO:0000256" key="3">
    <source>
        <dbReference type="ARBA" id="ARBA00022692"/>
    </source>
</evidence>
<dbReference type="AlphaFoldDB" id="A0A4P0XL49"/>
<feature type="transmembrane region" description="Helical" evidence="6">
    <location>
        <begin position="135"/>
        <end position="159"/>
    </location>
</feature>
<protein>
    <submittedName>
        <fullName evidence="8">Antibiotic transport system permease component</fullName>
    </submittedName>
</protein>
<dbReference type="PANTHER" id="PTHR30294">
    <property type="entry name" value="MEMBRANE COMPONENT OF ABC TRANSPORTER YHHJ-RELATED"/>
    <property type="match status" value="1"/>
</dbReference>
<evidence type="ECO:0000256" key="1">
    <source>
        <dbReference type="ARBA" id="ARBA00004651"/>
    </source>
</evidence>
<evidence type="ECO:0000256" key="5">
    <source>
        <dbReference type="ARBA" id="ARBA00023136"/>
    </source>
</evidence>